<organism evidence="4 5">
    <name type="scientific">Calycina marina</name>
    <dbReference type="NCBI Taxonomy" id="1763456"/>
    <lineage>
        <taxon>Eukaryota</taxon>
        <taxon>Fungi</taxon>
        <taxon>Dikarya</taxon>
        <taxon>Ascomycota</taxon>
        <taxon>Pezizomycotina</taxon>
        <taxon>Leotiomycetes</taxon>
        <taxon>Helotiales</taxon>
        <taxon>Pezizellaceae</taxon>
        <taxon>Calycina</taxon>
    </lineage>
</organism>
<dbReference type="Pfam" id="PF12796">
    <property type="entry name" value="Ank_2"/>
    <property type="match status" value="1"/>
</dbReference>
<dbReference type="SUPFAM" id="SSF48403">
    <property type="entry name" value="Ankyrin repeat"/>
    <property type="match status" value="1"/>
</dbReference>
<sequence>MSKMDLAGLSLKDGEQLVDLLLRKDADVNAKNFSNQTALHFTASKNNLDIARRLLSNTPPASTRVKDKRGQYAIHRAAAVGSVPMVELLLKNKSPTNAADVAGQTPLHHAIAEGHGDTAVALLKAGAETDKKDVDGCLAMDLSPDTQVKKYIVQSAARDGIDL</sequence>
<name>A0A9P8CKM9_9HELO</name>
<dbReference type="AlphaFoldDB" id="A0A9P8CKM9"/>
<dbReference type="InterPro" id="IPR002110">
    <property type="entry name" value="Ankyrin_rpt"/>
</dbReference>
<dbReference type="SMART" id="SM00248">
    <property type="entry name" value="ANK"/>
    <property type="match status" value="3"/>
</dbReference>
<evidence type="ECO:0000256" key="1">
    <source>
        <dbReference type="ARBA" id="ARBA00022737"/>
    </source>
</evidence>
<dbReference type="Pfam" id="PF00023">
    <property type="entry name" value="Ank"/>
    <property type="match status" value="1"/>
</dbReference>
<evidence type="ECO:0000313" key="4">
    <source>
        <dbReference type="EMBL" id="KAG9248731.1"/>
    </source>
</evidence>
<proteinExistence type="predicted"/>
<comment type="caution">
    <text evidence="4">The sequence shown here is derived from an EMBL/GenBank/DDBJ whole genome shotgun (WGS) entry which is preliminary data.</text>
</comment>
<gene>
    <name evidence="4" type="ORF">BJ878DRAFT_561808</name>
</gene>
<keyword evidence="5" id="KW-1185">Reference proteome</keyword>
<protein>
    <submittedName>
        <fullName evidence="4">Ankyrin repeat-containing domain protein</fullName>
    </submittedName>
</protein>
<feature type="repeat" description="ANK" evidence="3">
    <location>
        <begin position="69"/>
        <end position="101"/>
    </location>
</feature>
<dbReference type="Gene3D" id="1.25.40.20">
    <property type="entry name" value="Ankyrin repeat-containing domain"/>
    <property type="match status" value="1"/>
</dbReference>
<dbReference type="PROSITE" id="PS50297">
    <property type="entry name" value="ANK_REP_REGION"/>
    <property type="match status" value="2"/>
</dbReference>
<dbReference type="PANTHER" id="PTHR24201">
    <property type="entry name" value="ANK_REP_REGION DOMAIN-CONTAINING PROTEIN"/>
    <property type="match status" value="1"/>
</dbReference>
<dbReference type="OrthoDB" id="539213at2759"/>
<feature type="repeat" description="ANK" evidence="3">
    <location>
        <begin position="102"/>
        <end position="134"/>
    </location>
</feature>
<dbReference type="EMBL" id="MU253744">
    <property type="protein sequence ID" value="KAG9248731.1"/>
    <property type="molecule type" value="Genomic_DNA"/>
</dbReference>
<keyword evidence="2 3" id="KW-0040">ANK repeat</keyword>
<accession>A0A9P8CKM9</accession>
<evidence type="ECO:0000256" key="3">
    <source>
        <dbReference type="PROSITE-ProRule" id="PRU00023"/>
    </source>
</evidence>
<dbReference type="Proteomes" id="UP000887226">
    <property type="component" value="Unassembled WGS sequence"/>
</dbReference>
<dbReference type="GO" id="GO:0005634">
    <property type="term" value="C:nucleus"/>
    <property type="evidence" value="ECO:0007669"/>
    <property type="project" value="TreeGrafter"/>
</dbReference>
<evidence type="ECO:0000256" key="2">
    <source>
        <dbReference type="ARBA" id="ARBA00023043"/>
    </source>
</evidence>
<dbReference type="InterPro" id="IPR036770">
    <property type="entry name" value="Ankyrin_rpt-contain_sf"/>
</dbReference>
<keyword evidence="1" id="KW-0677">Repeat</keyword>
<dbReference type="InterPro" id="IPR050776">
    <property type="entry name" value="Ank_Repeat/CDKN_Inhibitor"/>
</dbReference>
<reference evidence="4" key="1">
    <citation type="journal article" date="2021" name="IMA Fungus">
        <title>Genomic characterization of three marine fungi, including Emericellopsis atlantica sp. nov. with signatures of a generalist lifestyle and marine biomass degradation.</title>
        <authorList>
            <person name="Hagestad O.C."/>
            <person name="Hou L."/>
            <person name="Andersen J.H."/>
            <person name="Hansen E.H."/>
            <person name="Altermark B."/>
            <person name="Li C."/>
            <person name="Kuhnert E."/>
            <person name="Cox R.J."/>
            <person name="Crous P.W."/>
            <person name="Spatafora J.W."/>
            <person name="Lail K."/>
            <person name="Amirebrahimi M."/>
            <person name="Lipzen A."/>
            <person name="Pangilinan J."/>
            <person name="Andreopoulos W."/>
            <person name="Hayes R.D."/>
            <person name="Ng V."/>
            <person name="Grigoriev I.V."/>
            <person name="Jackson S.A."/>
            <person name="Sutton T.D.S."/>
            <person name="Dobson A.D.W."/>
            <person name="Rama T."/>
        </authorList>
    </citation>
    <scope>NUCLEOTIDE SEQUENCE</scope>
    <source>
        <strain evidence="4">TRa3180A</strain>
    </source>
</reference>
<dbReference type="PANTHER" id="PTHR24201:SF16">
    <property type="entry name" value="ANKYRIN-1-LIKE-RELATED"/>
    <property type="match status" value="1"/>
</dbReference>
<evidence type="ECO:0000313" key="5">
    <source>
        <dbReference type="Proteomes" id="UP000887226"/>
    </source>
</evidence>
<dbReference type="PROSITE" id="PS50088">
    <property type="entry name" value="ANK_REPEAT"/>
    <property type="match status" value="2"/>
</dbReference>